<evidence type="ECO:0000313" key="2">
    <source>
        <dbReference type="EMBL" id="HJG29434.1"/>
    </source>
</evidence>
<gene>
    <name evidence="2" type="ORF">K8V20_12420</name>
</gene>
<accession>A0A921IM56</accession>
<dbReference type="PANTHER" id="PTHR34297">
    <property type="entry name" value="HYPOTHETICAL CYTOSOLIC PROTEIN-RELATED"/>
    <property type="match status" value="1"/>
</dbReference>
<name>A0A921IM56_9FIRM</name>
<evidence type="ECO:0000256" key="1">
    <source>
        <dbReference type="ARBA" id="ARBA00005721"/>
    </source>
</evidence>
<organism evidence="2 3">
    <name type="scientific">Subdoligranulum variabile</name>
    <dbReference type="NCBI Taxonomy" id="214851"/>
    <lineage>
        <taxon>Bacteria</taxon>
        <taxon>Bacillati</taxon>
        <taxon>Bacillota</taxon>
        <taxon>Clostridia</taxon>
        <taxon>Eubacteriales</taxon>
        <taxon>Oscillospiraceae</taxon>
        <taxon>Subdoligranulum</taxon>
    </lineage>
</organism>
<dbReference type="AlphaFoldDB" id="A0A921IM56"/>
<dbReference type="Pfam" id="PF03780">
    <property type="entry name" value="Asp23"/>
    <property type="match status" value="1"/>
</dbReference>
<protein>
    <submittedName>
        <fullName evidence="2">Asp23/Gls24 family envelope stress response protein</fullName>
    </submittedName>
</protein>
<proteinExistence type="inferred from homology"/>
<comment type="similarity">
    <text evidence="1">Belongs to the asp23 family.</text>
</comment>
<dbReference type="InterPro" id="IPR005531">
    <property type="entry name" value="Asp23"/>
</dbReference>
<comment type="caution">
    <text evidence="2">The sequence shown here is derived from an EMBL/GenBank/DDBJ whole genome shotgun (WGS) entry which is preliminary data.</text>
</comment>
<dbReference type="EMBL" id="DYVE01000318">
    <property type="protein sequence ID" value="HJG29434.1"/>
    <property type="molecule type" value="Genomic_DNA"/>
</dbReference>
<sequence>MDVQNTIGGSLQISTDVLAKIARLAALEVGGVAEVTTGNSQNVRSLLGRTGLRKPVGVVLEDGVATVTVQLTADYGQKIMPLCEKVQENVKQTIQNMTGITVSRVDVLVVGLAQPEAQN</sequence>
<dbReference type="PANTHER" id="PTHR34297:SF1">
    <property type="entry name" value="ASP23_GLS24 FAMILY ENVELOPE STRESS RESPONSE PROTEIN"/>
    <property type="match status" value="1"/>
</dbReference>
<reference evidence="2" key="1">
    <citation type="journal article" date="2021" name="PeerJ">
        <title>Extensive microbial diversity within the chicken gut microbiome revealed by metagenomics and culture.</title>
        <authorList>
            <person name="Gilroy R."/>
            <person name="Ravi A."/>
            <person name="Getino M."/>
            <person name="Pursley I."/>
            <person name="Horton D.L."/>
            <person name="Alikhan N.F."/>
            <person name="Baker D."/>
            <person name="Gharbi K."/>
            <person name="Hall N."/>
            <person name="Watson M."/>
            <person name="Adriaenssens E.M."/>
            <person name="Foster-Nyarko E."/>
            <person name="Jarju S."/>
            <person name="Secka A."/>
            <person name="Antonio M."/>
            <person name="Oren A."/>
            <person name="Chaudhuri R.R."/>
            <person name="La Ragione R."/>
            <person name="Hildebrand F."/>
            <person name="Pallen M.J."/>
        </authorList>
    </citation>
    <scope>NUCLEOTIDE SEQUENCE</scope>
    <source>
        <strain evidence="2">ChiBcec21-2208</strain>
    </source>
</reference>
<dbReference type="Proteomes" id="UP000782880">
    <property type="component" value="Unassembled WGS sequence"/>
</dbReference>
<evidence type="ECO:0000313" key="3">
    <source>
        <dbReference type="Proteomes" id="UP000782880"/>
    </source>
</evidence>
<reference evidence="2" key="2">
    <citation type="submission" date="2021-09" db="EMBL/GenBank/DDBJ databases">
        <authorList>
            <person name="Gilroy R."/>
        </authorList>
    </citation>
    <scope>NUCLEOTIDE SEQUENCE</scope>
    <source>
        <strain evidence="2">ChiBcec21-2208</strain>
    </source>
</reference>